<evidence type="ECO:0000256" key="1">
    <source>
        <dbReference type="SAM" id="Phobius"/>
    </source>
</evidence>
<dbReference type="EMBL" id="CP034791">
    <property type="protein sequence ID" value="AZT91633.1"/>
    <property type="molecule type" value="Genomic_DNA"/>
</dbReference>
<evidence type="ECO:0000313" key="2">
    <source>
        <dbReference type="EMBL" id="AZT91633.1"/>
    </source>
</evidence>
<keyword evidence="1" id="KW-0472">Membrane</keyword>
<proteinExistence type="predicted"/>
<evidence type="ECO:0000313" key="3">
    <source>
        <dbReference type="Proteomes" id="UP000282930"/>
    </source>
</evidence>
<keyword evidence="1" id="KW-0812">Transmembrane</keyword>
<dbReference type="Pfam" id="PF09581">
    <property type="entry name" value="Spore_III_AF"/>
    <property type="match status" value="1"/>
</dbReference>
<protein>
    <submittedName>
        <fullName evidence="2">Sporulation stage III protein AF</fullName>
    </submittedName>
</protein>
<gene>
    <name evidence="2" type="ORF">ELD05_05490</name>
</gene>
<dbReference type="AlphaFoldDB" id="A0A3T0D993"/>
<keyword evidence="3" id="KW-1185">Reference proteome</keyword>
<dbReference type="KEGG" id="ccha:ELD05_05490"/>
<dbReference type="InterPro" id="IPR014245">
    <property type="entry name" value="Spore_III_AF"/>
</dbReference>
<dbReference type="Proteomes" id="UP000282930">
    <property type="component" value="Chromosome"/>
</dbReference>
<feature type="transmembrane region" description="Helical" evidence="1">
    <location>
        <begin position="33"/>
        <end position="51"/>
    </location>
</feature>
<accession>A0A3T0D993</accession>
<feature type="transmembrane region" description="Helical" evidence="1">
    <location>
        <begin position="9"/>
        <end position="27"/>
    </location>
</feature>
<name>A0A3T0D993_9FIRM</name>
<sequence>MQDFINQTVANLFYVVIVILILEVLIPENYRKYIEIFLGICIVLIILTPILERSGNLKLQFMESINKLEDEFKEKKIYSEDLYKQSLVDEYKDRLKEDIKKKIEAETGMDIEIVLLKICEDLNMPKFGRVEKIKIKGDYNEKIVNILKNQYGMSKDKIEFEEVKVKDDNQSR</sequence>
<keyword evidence="1" id="KW-1133">Transmembrane helix</keyword>
<reference evidence="2 3" key="1">
    <citation type="submission" date="2018-12" db="EMBL/GenBank/DDBJ databases">
        <title>Genome sequence from the cellulolytic species, Caldicellulosiruptor changbaiensis.</title>
        <authorList>
            <person name="Blumer-Schuette S.E."/>
            <person name="Mendoza C."/>
        </authorList>
    </citation>
    <scope>NUCLEOTIDE SEQUENCE [LARGE SCALE GENOMIC DNA]</scope>
    <source>
        <strain evidence="2 3">CBS-Z</strain>
    </source>
</reference>
<organism evidence="2 3">
    <name type="scientific">Caldicellulosiruptor changbaiensis</name>
    <dbReference type="NCBI Taxonomy" id="1222016"/>
    <lineage>
        <taxon>Bacteria</taxon>
        <taxon>Bacillati</taxon>
        <taxon>Bacillota</taxon>
        <taxon>Bacillota incertae sedis</taxon>
        <taxon>Caldicellulosiruptorales</taxon>
        <taxon>Caldicellulosiruptoraceae</taxon>
        <taxon>Caldicellulosiruptor</taxon>
    </lineage>
</organism>